<dbReference type="EMBL" id="JAJSON010000024">
    <property type="protein sequence ID" value="MCG9972185.1"/>
    <property type="molecule type" value="Genomic_DNA"/>
</dbReference>
<feature type="domain" description="BLUF" evidence="2">
    <location>
        <begin position="2"/>
        <end position="93"/>
    </location>
</feature>
<dbReference type="Gene3D" id="3.30.70.100">
    <property type="match status" value="1"/>
</dbReference>
<organism evidence="3 4">
    <name type="scientific">Christiangramia crocea</name>
    <dbReference type="NCBI Taxonomy" id="2904124"/>
    <lineage>
        <taxon>Bacteria</taxon>
        <taxon>Pseudomonadati</taxon>
        <taxon>Bacteroidota</taxon>
        <taxon>Flavobacteriia</taxon>
        <taxon>Flavobacteriales</taxon>
        <taxon>Flavobacteriaceae</taxon>
        <taxon>Christiangramia</taxon>
    </lineage>
</organism>
<dbReference type="AlphaFoldDB" id="A0A9X1UXK9"/>
<evidence type="ECO:0000259" key="2">
    <source>
        <dbReference type="PROSITE" id="PS50925"/>
    </source>
</evidence>
<feature type="coiled-coil region" evidence="1">
    <location>
        <begin position="13"/>
        <end position="71"/>
    </location>
</feature>
<dbReference type="RefSeq" id="WP_240099176.1">
    <property type="nucleotide sequence ID" value="NZ_JAJSON010000024.1"/>
</dbReference>
<protein>
    <submittedName>
        <fullName evidence="3">BLUF domain-containing protein</fullName>
    </submittedName>
</protein>
<dbReference type="Proteomes" id="UP001139344">
    <property type="component" value="Unassembled WGS sequence"/>
</dbReference>
<proteinExistence type="predicted"/>
<comment type="caution">
    <text evidence="3">The sequence shown here is derived from an EMBL/GenBank/DDBJ whole genome shotgun (WGS) entry which is preliminary data.</text>
</comment>
<evidence type="ECO:0000256" key="1">
    <source>
        <dbReference type="SAM" id="Coils"/>
    </source>
</evidence>
<dbReference type="PROSITE" id="PS50925">
    <property type="entry name" value="BLUF"/>
    <property type="match status" value="1"/>
</dbReference>
<keyword evidence="1" id="KW-0175">Coiled coil</keyword>
<name>A0A9X1UXK9_9FLAO</name>
<reference evidence="3" key="1">
    <citation type="submission" date="2021-12" db="EMBL/GenBank/DDBJ databases">
        <title>Description of Gramella crocea sp. nov., a new bacterium isolated from activated sludge.</title>
        <authorList>
            <person name="Zhang X."/>
        </authorList>
    </citation>
    <scope>NUCLEOTIDE SEQUENCE</scope>
    <source>
        <strain evidence="3">YB25</strain>
    </source>
</reference>
<dbReference type="SMART" id="SM01034">
    <property type="entry name" value="BLUF"/>
    <property type="match status" value="1"/>
</dbReference>
<evidence type="ECO:0000313" key="3">
    <source>
        <dbReference type="EMBL" id="MCG9972185.1"/>
    </source>
</evidence>
<sequence>MRYAISYVSSAKNNISEKEVEEILDSAEEYNNTGDITGLLLFSEGNFFQVIEGEEKKVRELFEDIKNDERHTNIIKLFEKPIHKPAFDGYRSDYVTENTKFNSAKLRDYHRHVEVLDTKTQQAVENVLRAFIY</sequence>
<dbReference type="GO" id="GO:0071949">
    <property type="term" value="F:FAD binding"/>
    <property type="evidence" value="ECO:0007669"/>
    <property type="project" value="InterPro"/>
</dbReference>
<gene>
    <name evidence="3" type="ORF">LU635_11100</name>
</gene>
<evidence type="ECO:0000313" key="4">
    <source>
        <dbReference type="Proteomes" id="UP001139344"/>
    </source>
</evidence>
<dbReference type="SUPFAM" id="SSF54975">
    <property type="entry name" value="Acylphosphatase/BLUF domain-like"/>
    <property type="match status" value="1"/>
</dbReference>
<keyword evidence="4" id="KW-1185">Reference proteome</keyword>
<accession>A0A9X1UXK9</accession>
<dbReference type="InterPro" id="IPR036046">
    <property type="entry name" value="Acylphosphatase-like_dom_sf"/>
</dbReference>
<dbReference type="Pfam" id="PF04940">
    <property type="entry name" value="BLUF"/>
    <property type="match status" value="1"/>
</dbReference>
<dbReference type="InterPro" id="IPR007024">
    <property type="entry name" value="BLUF_domain"/>
</dbReference>
<dbReference type="GO" id="GO:0009882">
    <property type="term" value="F:blue light photoreceptor activity"/>
    <property type="evidence" value="ECO:0007669"/>
    <property type="project" value="InterPro"/>
</dbReference>